<name>A0A8H5LRF9_9AGAR</name>
<evidence type="ECO:0000313" key="5">
    <source>
        <dbReference type="EMBL" id="KAF5367280.1"/>
    </source>
</evidence>
<dbReference type="InterPro" id="IPR036779">
    <property type="entry name" value="LysM_dom_sf"/>
</dbReference>
<feature type="domain" description="LysM" evidence="4">
    <location>
        <begin position="88"/>
        <end position="134"/>
    </location>
</feature>
<keyword evidence="6" id="KW-1185">Reference proteome</keyword>
<dbReference type="PANTHER" id="PTHR34997">
    <property type="entry name" value="AM15"/>
    <property type="match status" value="1"/>
</dbReference>
<dbReference type="AlphaFoldDB" id="A0A8H5LRF9"/>
<dbReference type="Proteomes" id="UP000565441">
    <property type="component" value="Unassembled WGS sequence"/>
</dbReference>
<dbReference type="SMART" id="SM00257">
    <property type="entry name" value="LysM"/>
    <property type="match status" value="2"/>
</dbReference>
<sequence length="142" mass="14900">MFARVYLATFVAVSAYLACASPLLKARDPVCGRTYTVVPGDTCDAISVAQNVSTYQLAVNNPTVNAACDNLFIDQVLCLGIEGQDCSTVRLVVEGDSCGAILSDAGITLDVLRANNPNVDEGCTNIYPGEVLCTATTPVYVV</sequence>
<dbReference type="InterPro" id="IPR018392">
    <property type="entry name" value="LysM"/>
</dbReference>
<gene>
    <name evidence="5" type="ORF">D9615_010465</name>
</gene>
<organism evidence="5 6">
    <name type="scientific">Tricholomella constricta</name>
    <dbReference type="NCBI Taxonomy" id="117010"/>
    <lineage>
        <taxon>Eukaryota</taxon>
        <taxon>Fungi</taxon>
        <taxon>Dikarya</taxon>
        <taxon>Basidiomycota</taxon>
        <taxon>Agaricomycotina</taxon>
        <taxon>Agaricomycetes</taxon>
        <taxon>Agaricomycetidae</taxon>
        <taxon>Agaricales</taxon>
        <taxon>Tricholomatineae</taxon>
        <taxon>Lyophyllaceae</taxon>
        <taxon>Tricholomella</taxon>
    </lineage>
</organism>
<evidence type="ECO:0000256" key="2">
    <source>
        <dbReference type="ARBA" id="ARBA00023026"/>
    </source>
</evidence>
<feature type="signal peptide" evidence="3">
    <location>
        <begin position="1"/>
        <end position="26"/>
    </location>
</feature>
<proteinExistence type="predicted"/>
<evidence type="ECO:0000256" key="3">
    <source>
        <dbReference type="SAM" id="SignalP"/>
    </source>
</evidence>
<dbReference type="Pfam" id="PF01476">
    <property type="entry name" value="LysM"/>
    <property type="match status" value="2"/>
</dbReference>
<keyword evidence="3" id="KW-0732">Signal</keyword>
<dbReference type="GO" id="GO:0008061">
    <property type="term" value="F:chitin binding"/>
    <property type="evidence" value="ECO:0007669"/>
    <property type="project" value="UniProtKB-KW"/>
</dbReference>
<dbReference type="OrthoDB" id="5985073at2759"/>
<dbReference type="InterPro" id="IPR052210">
    <property type="entry name" value="LysM1-like"/>
</dbReference>
<reference evidence="5 6" key="1">
    <citation type="journal article" date="2020" name="ISME J.">
        <title>Uncovering the hidden diversity of litter-decomposition mechanisms in mushroom-forming fungi.</title>
        <authorList>
            <person name="Floudas D."/>
            <person name="Bentzer J."/>
            <person name="Ahren D."/>
            <person name="Johansson T."/>
            <person name="Persson P."/>
            <person name="Tunlid A."/>
        </authorList>
    </citation>
    <scope>NUCLEOTIDE SEQUENCE [LARGE SCALE GENOMIC DNA]</scope>
    <source>
        <strain evidence="5 6">CBS 661.87</strain>
    </source>
</reference>
<accession>A0A8H5LRF9</accession>
<dbReference type="Gene3D" id="3.10.350.10">
    <property type="entry name" value="LysM domain"/>
    <property type="match status" value="2"/>
</dbReference>
<dbReference type="PROSITE" id="PS51782">
    <property type="entry name" value="LYSM"/>
    <property type="match status" value="2"/>
</dbReference>
<comment type="caution">
    <text evidence="5">The sequence shown here is derived from an EMBL/GenBank/DDBJ whole genome shotgun (WGS) entry which is preliminary data.</text>
</comment>
<evidence type="ECO:0000313" key="6">
    <source>
        <dbReference type="Proteomes" id="UP000565441"/>
    </source>
</evidence>
<feature type="chain" id="PRO_5034393405" description="LysM domain-containing protein" evidence="3">
    <location>
        <begin position="27"/>
        <end position="142"/>
    </location>
</feature>
<dbReference type="EMBL" id="JAACJP010000068">
    <property type="protein sequence ID" value="KAF5367280.1"/>
    <property type="molecule type" value="Genomic_DNA"/>
</dbReference>
<dbReference type="PANTHER" id="PTHR34997:SF1">
    <property type="entry name" value="PEPTIDOGLYCAN-BINDING LYSIN DOMAIN"/>
    <property type="match status" value="1"/>
</dbReference>
<keyword evidence="1" id="KW-0147">Chitin-binding</keyword>
<keyword evidence="2" id="KW-0843">Virulence</keyword>
<dbReference type="CDD" id="cd00118">
    <property type="entry name" value="LysM"/>
    <property type="match status" value="1"/>
</dbReference>
<dbReference type="SUPFAM" id="SSF54106">
    <property type="entry name" value="LysM domain"/>
    <property type="match status" value="2"/>
</dbReference>
<protein>
    <recommendedName>
        <fullName evidence="4">LysM domain-containing protein</fullName>
    </recommendedName>
</protein>
<evidence type="ECO:0000256" key="1">
    <source>
        <dbReference type="ARBA" id="ARBA00022669"/>
    </source>
</evidence>
<feature type="domain" description="LysM" evidence="4">
    <location>
        <begin position="33"/>
        <end position="79"/>
    </location>
</feature>
<evidence type="ECO:0000259" key="4">
    <source>
        <dbReference type="PROSITE" id="PS51782"/>
    </source>
</evidence>